<feature type="non-terminal residue" evidence="1">
    <location>
        <position position="1"/>
    </location>
</feature>
<dbReference type="AlphaFoldDB" id="A0A6J4LQX2"/>
<sequence length="48" mass="5047">GAGGQASHQPAEADAETCLASITAERSTGPDAVTIDLHRRYVQLRDPL</sequence>
<feature type="non-terminal residue" evidence="1">
    <location>
        <position position="48"/>
    </location>
</feature>
<dbReference type="EMBL" id="CADCTV010000536">
    <property type="protein sequence ID" value="CAA9339815.1"/>
    <property type="molecule type" value="Genomic_DNA"/>
</dbReference>
<reference evidence="1" key="1">
    <citation type="submission" date="2020-02" db="EMBL/GenBank/DDBJ databases">
        <authorList>
            <person name="Meier V. D."/>
        </authorList>
    </citation>
    <scope>NUCLEOTIDE SEQUENCE</scope>
    <source>
        <strain evidence="1">AVDCRST_MAG89</strain>
    </source>
</reference>
<protein>
    <submittedName>
        <fullName evidence="1">Uncharacterized protein</fullName>
    </submittedName>
</protein>
<organism evidence="1">
    <name type="scientific">uncultured Gemmatimonadota bacterium</name>
    <dbReference type="NCBI Taxonomy" id="203437"/>
    <lineage>
        <taxon>Bacteria</taxon>
        <taxon>Pseudomonadati</taxon>
        <taxon>Gemmatimonadota</taxon>
        <taxon>environmental samples</taxon>
    </lineage>
</organism>
<gene>
    <name evidence="1" type="ORF">AVDCRST_MAG89-2561</name>
</gene>
<evidence type="ECO:0000313" key="1">
    <source>
        <dbReference type="EMBL" id="CAA9339815.1"/>
    </source>
</evidence>
<name>A0A6J4LQX2_9BACT</name>
<accession>A0A6J4LQX2</accession>
<proteinExistence type="predicted"/>